<proteinExistence type="predicted"/>
<dbReference type="AlphaFoldDB" id="A0A831Z018"/>
<gene>
    <name evidence="1" type="ORF">ENR01_02765</name>
</gene>
<comment type="caution">
    <text evidence="1">The sequence shown here is derived from an EMBL/GenBank/DDBJ whole genome shotgun (WGS) entry which is preliminary data.</text>
</comment>
<evidence type="ECO:0000313" key="1">
    <source>
        <dbReference type="EMBL" id="HEX62045.1"/>
    </source>
</evidence>
<name>A0A831Z018_UNCKA</name>
<accession>A0A831Z018</accession>
<sequence length="97" mass="10923">MAEIVNYRDLEGFKILALESGGFFIAASCPICGGTVALHLTAHDLETNRQIEIECRSGKDWPKFFQLHARYSPDETDDESGVDVWGEIFESPEQEED</sequence>
<dbReference type="EMBL" id="DSPJ01000070">
    <property type="protein sequence ID" value="HEX62045.1"/>
    <property type="molecule type" value="Genomic_DNA"/>
</dbReference>
<protein>
    <submittedName>
        <fullName evidence="1">Uncharacterized protein</fullName>
    </submittedName>
</protein>
<organism evidence="1">
    <name type="scientific">candidate division WWE3 bacterium</name>
    <dbReference type="NCBI Taxonomy" id="2053526"/>
    <lineage>
        <taxon>Bacteria</taxon>
        <taxon>Katanobacteria</taxon>
    </lineage>
</organism>
<reference evidence="1" key="1">
    <citation type="journal article" date="2020" name="mSystems">
        <title>Genome- and Community-Level Interaction Insights into Carbon Utilization and Element Cycling Functions of Hydrothermarchaeota in Hydrothermal Sediment.</title>
        <authorList>
            <person name="Zhou Z."/>
            <person name="Liu Y."/>
            <person name="Xu W."/>
            <person name="Pan J."/>
            <person name="Luo Z.H."/>
            <person name="Li M."/>
        </authorList>
    </citation>
    <scope>NUCLEOTIDE SEQUENCE [LARGE SCALE GENOMIC DNA]</scope>
    <source>
        <strain evidence="1">SpSt-361</strain>
    </source>
</reference>